<keyword evidence="1" id="KW-0812">Transmembrane</keyword>
<keyword evidence="3" id="KW-1185">Reference proteome</keyword>
<name>A0A1H2PP39_9BURK</name>
<organism evidence="2 3">
    <name type="scientific">Chitinasiproducens palmae</name>
    <dbReference type="NCBI Taxonomy" id="1770053"/>
    <lineage>
        <taxon>Bacteria</taxon>
        <taxon>Pseudomonadati</taxon>
        <taxon>Pseudomonadota</taxon>
        <taxon>Betaproteobacteria</taxon>
        <taxon>Burkholderiales</taxon>
        <taxon>Burkholderiaceae</taxon>
        <taxon>Chitinasiproducens</taxon>
    </lineage>
</organism>
<sequence>MATPAGFCPRPLSHDAIMSASPSEPLASPTVAPPRRSTAWWRKPLAREIGLLLVCKLILLLVMRALFFSHPAAPHMRLPSDTVARALLGPSSTAAVPGTRAAGHLDAVAAGAVTNVADATDAPATPRMPH</sequence>
<dbReference type="AlphaFoldDB" id="A0A1H2PP39"/>
<dbReference type="InterPro" id="IPR054636">
    <property type="entry name" value="CydP"/>
</dbReference>
<evidence type="ECO:0000313" key="2">
    <source>
        <dbReference type="EMBL" id="SDV48455.1"/>
    </source>
</evidence>
<keyword evidence="1" id="KW-1133">Transmembrane helix</keyword>
<gene>
    <name evidence="2" type="ORF">SAMN05216551_105104</name>
</gene>
<dbReference type="STRING" id="1770053.SAMN05216551_105104"/>
<keyword evidence="1" id="KW-0472">Membrane</keyword>
<evidence type="ECO:0000313" key="3">
    <source>
        <dbReference type="Proteomes" id="UP000243719"/>
    </source>
</evidence>
<protein>
    <submittedName>
        <fullName evidence="2">Uncharacterized protein</fullName>
    </submittedName>
</protein>
<dbReference type="Proteomes" id="UP000243719">
    <property type="component" value="Unassembled WGS sequence"/>
</dbReference>
<dbReference type="EMBL" id="FNLO01000005">
    <property type="protein sequence ID" value="SDV48455.1"/>
    <property type="molecule type" value="Genomic_DNA"/>
</dbReference>
<evidence type="ECO:0000256" key="1">
    <source>
        <dbReference type="SAM" id="Phobius"/>
    </source>
</evidence>
<reference evidence="3" key="1">
    <citation type="submission" date="2016-09" db="EMBL/GenBank/DDBJ databases">
        <authorList>
            <person name="Varghese N."/>
            <person name="Submissions S."/>
        </authorList>
    </citation>
    <scope>NUCLEOTIDE SEQUENCE [LARGE SCALE GENOMIC DNA]</scope>
    <source>
        <strain evidence="3">JS23</strain>
    </source>
</reference>
<proteinExistence type="predicted"/>
<feature type="transmembrane region" description="Helical" evidence="1">
    <location>
        <begin position="49"/>
        <end position="67"/>
    </location>
</feature>
<accession>A0A1H2PP39</accession>
<dbReference type="NCBIfam" id="NF045611">
    <property type="entry name" value="small_CydP"/>
    <property type="match status" value="1"/>
</dbReference>